<sequence length="119" mass="13268">HVGAAVITPKENGVRKRIGQYMGPETISNVYAAELRGLQLATTWIRVLGVDRARRNGEVHIFSDSQAALKAMRAPRMSSGQQILALLLREVEELRKEGVKVNYHWIPGHEGVRGNERAD</sequence>
<dbReference type="Proteomes" id="UP000249402">
    <property type="component" value="Unassembled WGS sequence"/>
</dbReference>
<dbReference type="Pfam" id="PF00075">
    <property type="entry name" value="RNase_H"/>
    <property type="match status" value="1"/>
</dbReference>
<dbReference type="AlphaFoldDB" id="A0A395GI18"/>
<feature type="non-terminal residue" evidence="2">
    <location>
        <position position="1"/>
    </location>
</feature>
<accession>A0A395GI18</accession>
<feature type="non-terminal residue" evidence="2">
    <location>
        <position position="119"/>
    </location>
</feature>
<dbReference type="OrthoDB" id="4509585at2759"/>
<dbReference type="GeneID" id="37219973"/>
<dbReference type="InterPro" id="IPR002156">
    <property type="entry name" value="RNaseH_domain"/>
</dbReference>
<dbReference type="CDD" id="cd09276">
    <property type="entry name" value="Rnase_HI_RT_non_LTR"/>
    <property type="match status" value="1"/>
</dbReference>
<evidence type="ECO:0000259" key="1">
    <source>
        <dbReference type="PROSITE" id="PS50879"/>
    </source>
</evidence>
<dbReference type="InterPro" id="IPR012337">
    <property type="entry name" value="RNaseH-like_sf"/>
</dbReference>
<reference evidence="2 3" key="1">
    <citation type="submission" date="2018-02" db="EMBL/GenBank/DDBJ databases">
        <title>The genomes of Aspergillus section Nigri reveals drivers in fungal speciation.</title>
        <authorList>
            <consortium name="DOE Joint Genome Institute"/>
            <person name="Vesth T.C."/>
            <person name="Nybo J."/>
            <person name="Theobald S."/>
            <person name="Brandl J."/>
            <person name="Frisvad J.C."/>
            <person name="Nielsen K.F."/>
            <person name="Lyhne E.K."/>
            <person name="Kogle M.E."/>
            <person name="Kuo A."/>
            <person name="Riley R."/>
            <person name="Clum A."/>
            <person name="Nolan M."/>
            <person name="Lipzen A."/>
            <person name="Salamov A."/>
            <person name="Henrissat B."/>
            <person name="Wiebenga A."/>
            <person name="De vries R.P."/>
            <person name="Grigoriev I.V."/>
            <person name="Mortensen U.H."/>
            <person name="Andersen M.R."/>
            <person name="Baker S.E."/>
        </authorList>
    </citation>
    <scope>NUCLEOTIDE SEQUENCE [LARGE SCALE GENOMIC DNA]</scope>
    <source>
        <strain evidence="2 3">CBS 121593</strain>
    </source>
</reference>
<proteinExistence type="predicted"/>
<name>A0A395GI18_9EURO</name>
<feature type="domain" description="RNase H type-1" evidence="1">
    <location>
        <begin position="1"/>
        <end position="119"/>
    </location>
</feature>
<dbReference type="PROSITE" id="PS50879">
    <property type="entry name" value="RNASE_H_1"/>
    <property type="match status" value="1"/>
</dbReference>
<dbReference type="RefSeq" id="XP_025569144.1">
    <property type="nucleotide sequence ID" value="XM_025715108.1"/>
</dbReference>
<dbReference type="Gene3D" id="3.30.420.10">
    <property type="entry name" value="Ribonuclease H-like superfamily/Ribonuclease H"/>
    <property type="match status" value="1"/>
</dbReference>
<keyword evidence="3" id="KW-1185">Reference proteome</keyword>
<protein>
    <recommendedName>
        <fullName evidence="1">RNase H type-1 domain-containing protein</fullName>
    </recommendedName>
</protein>
<evidence type="ECO:0000313" key="3">
    <source>
        <dbReference type="Proteomes" id="UP000249402"/>
    </source>
</evidence>
<dbReference type="STRING" id="1448316.A0A395GI18"/>
<dbReference type="VEuPathDB" id="FungiDB:BO80DRAFT_319189"/>
<evidence type="ECO:0000313" key="2">
    <source>
        <dbReference type="EMBL" id="RAK94816.1"/>
    </source>
</evidence>
<dbReference type="EMBL" id="KZ824519">
    <property type="protein sequence ID" value="RAK94816.1"/>
    <property type="molecule type" value="Genomic_DNA"/>
</dbReference>
<dbReference type="GO" id="GO:0004523">
    <property type="term" value="F:RNA-DNA hybrid ribonuclease activity"/>
    <property type="evidence" value="ECO:0007669"/>
    <property type="project" value="InterPro"/>
</dbReference>
<dbReference type="GO" id="GO:0003676">
    <property type="term" value="F:nucleic acid binding"/>
    <property type="evidence" value="ECO:0007669"/>
    <property type="project" value="InterPro"/>
</dbReference>
<organism evidence="2 3">
    <name type="scientific">Aspergillus ibericus CBS 121593</name>
    <dbReference type="NCBI Taxonomy" id="1448316"/>
    <lineage>
        <taxon>Eukaryota</taxon>
        <taxon>Fungi</taxon>
        <taxon>Dikarya</taxon>
        <taxon>Ascomycota</taxon>
        <taxon>Pezizomycotina</taxon>
        <taxon>Eurotiomycetes</taxon>
        <taxon>Eurotiomycetidae</taxon>
        <taxon>Eurotiales</taxon>
        <taxon>Aspergillaceae</taxon>
        <taxon>Aspergillus</taxon>
        <taxon>Aspergillus subgen. Circumdati</taxon>
    </lineage>
</organism>
<gene>
    <name evidence="2" type="ORF">BO80DRAFT_319189</name>
</gene>
<dbReference type="SUPFAM" id="SSF53098">
    <property type="entry name" value="Ribonuclease H-like"/>
    <property type="match status" value="1"/>
</dbReference>
<dbReference type="InterPro" id="IPR036397">
    <property type="entry name" value="RNaseH_sf"/>
</dbReference>